<dbReference type="SUPFAM" id="SSF69318">
    <property type="entry name" value="Integrin alpha N-terminal domain"/>
    <property type="match status" value="1"/>
</dbReference>
<dbReference type="EMBL" id="FOLM01000016">
    <property type="protein sequence ID" value="SFD47684.1"/>
    <property type="molecule type" value="Genomic_DNA"/>
</dbReference>
<protein>
    <submittedName>
        <fullName evidence="1">FG-GAP repeat-containing protein</fullName>
    </submittedName>
</protein>
<proteinExistence type="predicted"/>
<keyword evidence="2" id="KW-1185">Reference proteome</keyword>
<dbReference type="Proteomes" id="UP000199207">
    <property type="component" value="Unassembled WGS sequence"/>
</dbReference>
<dbReference type="InterPro" id="IPR013519">
    <property type="entry name" value="Int_alpha_beta-p"/>
</dbReference>
<sequence>MVHGGPYPVDVDVRALAPDRGFAIVPPDNHQYFGYQVPGAGEVNGDGLADLLAGNGADSPTVDGVRRDNSGQVFVIHGRTATTVVDADRLPAGAGARIVGGPFLDGYHTGSSLDGGRDVTGDGRTDLVIGSALLPGDPTADVGGLDVLTLAPAAPAGP</sequence>
<gene>
    <name evidence="1" type="ORF">SAMN05421773_116100</name>
</gene>
<name>A0A1I1SMH7_9ACTN</name>
<organism evidence="1 2">
    <name type="scientific">Streptomyces aidingensis</name>
    <dbReference type="NCBI Taxonomy" id="910347"/>
    <lineage>
        <taxon>Bacteria</taxon>
        <taxon>Bacillati</taxon>
        <taxon>Actinomycetota</taxon>
        <taxon>Actinomycetes</taxon>
        <taxon>Kitasatosporales</taxon>
        <taxon>Streptomycetaceae</taxon>
        <taxon>Streptomyces</taxon>
    </lineage>
</organism>
<evidence type="ECO:0000313" key="1">
    <source>
        <dbReference type="EMBL" id="SFD47684.1"/>
    </source>
</evidence>
<accession>A0A1I1SMH7</accession>
<reference evidence="1 2" key="1">
    <citation type="submission" date="2016-10" db="EMBL/GenBank/DDBJ databases">
        <authorList>
            <person name="de Groot N.N."/>
        </authorList>
    </citation>
    <scope>NUCLEOTIDE SEQUENCE [LARGE SCALE GENOMIC DNA]</scope>
    <source>
        <strain evidence="1 2">CGMCC 4.5739</strain>
    </source>
</reference>
<evidence type="ECO:0000313" key="2">
    <source>
        <dbReference type="Proteomes" id="UP000199207"/>
    </source>
</evidence>
<dbReference type="Gene3D" id="2.130.10.130">
    <property type="entry name" value="Integrin alpha, N-terminal"/>
    <property type="match status" value="1"/>
</dbReference>
<dbReference type="SMART" id="SM00191">
    <property type="entry name" value="Int_alpha"/>
    <property type="match status" value="2"/>
</dbReference>
<dbReference type="AlphaFoldDB" id="A0A1I1SMH7"/>
<dbReference type="InterPro" id="IPR028994">
    <property type="entry name" value="Integrin_alpha_N"/>
</dbReference>